<sequence length="222" mass="25689">MITVHHLENSRSHRILWLLEELEVDYAIEEYKRDPKTKLAPDSLRKVHPLGKSPVISDEERTVAESGAIIEYILDVHGDGKLRPEEGTDAYLRYRYWMHYAEGSAMTPLLLDLVFGMLPRESPWPVRPLVKLISKGVRGEFIHPRVEQHAGYWEEELSAYDYFAGDAFTAADIQMSFPLEGLTTSDKWRKKYPRVVAYLDRVRNRPAYKRAVDRGGELSLDM</sequence>
<dbReference type="PROSITE" id="PS50405">
    <property type="entry name" value="GST_CTER"/>
    <property type="match status" value="1"/>
</dbReference>
<dbReference type="AlphaFoldDB" id="A0A4Y6PNF4"/>
<dbReference type="GO" id="GO:0004601">
    <property type="term" value="F:peroxidase activity"/>
    <property type="evidence" value="ECO:0007669"/>
    <property type="project" value="UniProtKB-ARBA"/>
</dbReference>
<dbReference type="EMBL" id="CP041186">
    <property type="protein sequence ID" value="QDG49345.1"/>
    <property type="molecule type" value="Genomic_DNA"/>
</dbReference>
<dbReference type="InterPro" id="IPR040079">
    <property type="entry name" value="Glutathione_S-Trfase"/>
</dbReference>
<dbReference type="PANTHER" id="PTHR44051">
    <property type="entry name" value="GLUTATHIONE S-TRANSFERASE-RELATED"/>
    <property type="match status" value="1"/>
</dbReference>
<feature type="domain" description="GST N-terminal" evidence="4">
    <location>
        <begin position="1"/>
        <end position="81"/>
    </location>
</feature>
<dbReference type="CDD" id="cd03046">
    <property type="entry name" value="GST_N_GTT1_like"/>
    <property type="match status" value="1"/>
</dbReference>
<dbReference type="SFLD" id="SFLDS00019">
    <property type="entry name" value="Glutathione_Transferase_(cytos"/>
    <property type="match status" value="1"/>
</dbReference>
<dbReference type="Proteomes" id="UP000315995">
    <property type="component" value="Chromosome"/>
</dbReference>
<evidence type="ECO:0000256" key="2">
    <source>
        <dbReference type="ARBA" id="ARBA00022679"/>
    </source>
</evidence>
<dbReference type="GO" id="GO:0005737">
    <property type="term" value="C:cytoplasm"/>
    <property type="evidence" value="ECO:0007669"/>
    <property type="project" value="UniProtKB-ARBA"/>
</dbReference>
<evidence type="ECO:0000256" key="3">
    <source>
        <dbReference type="ARBA" id="ARBA00047960"/>
    </source>
</evidence>
<dbReference type="Pfam" id="PF14497">
    <property type="entry name" value="GST_C_3"/>
    <property type="match status" value="1"/>
</dbReference>
<evidence type="ECO:0000259" key="5">
    <source>
        <dbReference type="PROSITE" id="PS50405"/>
    </source>
</evidence>
<accession>A0A4Y6PNF4</accession>
<reference evidence="6 7" key="1">
    <citation type="submission" date="2019-06" db="EMBL/GenBank/DDBJ databases">
        <title>Persicimonas caeni gen. nov., sp. nov., a predatory bacterium isolated from solar saltern.</title>
        <authorList>
            <person name="Wang S."/>
        </authorList>
    </citation>
    <scope>NUCLEOTIDE SEQUENCE [LARGE SCALE GENOMIC DNA]</scope>
    <source>
        <strain evidence="6 7">YN101</strain>
    </source>
</reference>
<dbReference type="SUPFAM" id="SSF52833">
    <property type="entry name" value="Thioredoxin-like"/>
    <property type="match status" value="1"/>
</dbReference>
<dbReference type="PANTHER" id="PTHR44051:SF9">
    <property type="entry name" value="GLUTATHIONE S-TRANSFERASE 1"/>
    <property type="match status" value="1"/>
</dbReference>
<keyword evidence="2 6" id="KW-0808">Transferase</keyword>
<dbReference type="Pfam" id="PF02798">
    <property type="entry name" value="GST_N"/>
    <property type="match status" value="1"/>
</dbReference>
<keyword evidence="7" id="KW-1185">Reference proteome</keyword>
<dbReference type="InterPro" id="IPR036282">
    <property type="entry name" value="Glutathione-S-Trfase_C_sf"/>
</dbReference>
<dbReference type="InterPro" id="IPR004045">
    <property type="entry name" value="Glutathione_S-Trfase_N"/>
</dbReference>
<evidence type="ECO:0000256" key="1">
    <source>
        <dbReference type="ARBA" id="ARBA00012452"/>
    </source>
</evidence>
<dbReference type="Gene3D" id="3.40.30.10">
    <property type="entry name" value="Glutaredoxin"/>
    <property type="match status" value="1"/>
</dbReference>
<dbReference type="Gene3D" id="1.20.1050.10">
    <property type="match status" value="1"/>
</dbReference>
<dbReference type="RefSeq" id="WP_141195844.1">
    <property type="nucleotide sequence ID" value="NZ_CP041186.1"/>
</dbReference>
<feature type="domain" description="GST C-terminal" evidence="5">
    <location>
        <begin position="87"/>
        <end position="222"/>
    </location>
</feature>
<dbReference type="PROSITE" id="PS50404">
    <property type="entry name" value="GST_NTER"/>
    <property type="match status" value="1"/>
</dbReference>
<evidence type="ECO:0000259" key="4">
    <source>
        <dbReference type="PROSITE" id="PS50404"/>
    </source>
</evidence>
<dbReference type="InterPro" id="IPR004046">
    <property type="entry name" value="GST_C"/>
</dbReference>
<accession>A0A5B8Y3F1</accession>
<organism evidence="6 7">
    <name type="scientific">Persicimonas caeni</name>
    <dbReference type="NCBI Taxonomy" id="2292766"/>
    <lineage>
        <taxon>Bacteria</taxon>
        <taxon>Deltaproteobacteria</taxon>
        <taxon>Bradymonadales</taxon>
        <taxon>Bradymonadaceae</taxon>
        <taxon>Persicimonas</taxon>
    </lineage>
</organism>
<dbReference type="InterPro" id="IPR036249">
    <property type="entry name" value="Thioredoxin-like_sf"/>
</dbReference>
<comment type="catalytic activity">
    <reaction evidence="3">
        <text>RX + glutathione = an S-substituted glutathione + a halide anion + H(+)</text>
        <dbReference type="Rhea" id="RHEA:16437"/>
        <dbReference type="ChEBI" id="CHEBI:15378"/>
        <dbReference type="ChEBI" id="CHEBI:16042"/>
        <dbReference type="ChEBI" id="CHEBI:17792"/>
        <dbReference type="ChEBI" id="CHEBI:57925"/>
        <dbReference type="ChEBI" id="CHEBI:90779"/>
        <dbReference type="EC" id="2.5.1.18"/>
    </reaction>
</comment>
<name>A0A4Y6PNF4_PERCE</name>
<protein>
    <recommendedName>
        <fullName evidence="1">glutathione transferase</fullName>
        <ecNumber evidence="1">2.5.1.18</ecNumber>
    </recommendedName>
</protein>
<dbReference type="CDD" id="cd03189">
    <property type="entry name" value="GST_C_GTT1_like"/>
    <property type="match status" value="1"/>
</dbReference>
<proteinExistence type="predicted"/>
<dbReference type="InterPro" id="IPR010987">
    <property type="entry name" value="Glutathione-S-Trfase_C-like"/>
</dbReference>
<evidence type="ECO:0000313" key="6">
    <source>
        <dbReference type="EMBL" id="QDG49345.1"/>
    </source>
</evidence>
<dbReference type="GO" id="GO:0004364">
    <property type="term" value="F:glutathione transferase activity"/>
    <property type="evidence" value="ECO:0007669"/>
    <property type="project" value="UniProtKB-EC"/>
</dbReference>
<evidence type="ECO:0000313" key="7">
    <source>
        <dbReference type="Proteomes" id="UP000315995"/>
    </source>
</evidence>
<dbReference type="EC" id="2.5.1.18" evidence="1"/>
<dbReference type="SFLD" id="SFLDG00358">
    <property type="entry name" value="Main_(cytGST)"/>
    <property type="match status" value="1"/>
</dbReference>
<dbReference type="SUPFAM" id="SSF47616">
    <property type="entry name" value="GST C-terminal domain-like"/>
    <property type="match status" value="1"/>
</dbReference>
<gene>
    <name evidence="6" type="ORF">FIV42_00915</name>
</gene>
<dbReference type="SFLD" id="SFLDG01150">
    <property type="entry name" value="Main.1:_Beta-like"/>
    <property type="match status" value="1"/>
</dbReference>
<dbReference type="FunFam" id="3.40.30.10:FF:000156">
    <property type="entry name" value="Glutathione S-transferase 1"/>
    <property type="match status" value="1"/>
</dbReference>
<dbReference type="OrthoDB" id="9810080at2"/>